<dbReference type="InterPro" id="IPR036055">
    <property type="entry name" value="LDL_receptor-like_sf"/>
</dbReference>
<dbReference type="GO" id="GO:0012505">
    <property type="term" value="C:endomembrane system"/>
    <property type="evidence" value="ECO:0007669"/>
    <property type="project" value="UniProtKB-SubCell"/>
</dbReference>
<reference evidence="10" key="1">
    <citation type="submission" date="2017-10" db="EMBL/GenBank/DDBJ databases">
        <title>Transcriptome Assembly of Sugarcane Aphid Adults.</title>
        <authorList>
            <person name="Scully E.D."/>
            <person name="Palmer N.A."/>
            <person name="Geib S.M."/>
            <person name="Sarath G."/>
            <person name="Sattler S.E."/>
        </authorList>
    </citation>
    <scope>NUCLEOTIDE SEQUENCE</scope>
    <source>
        <tissue evidence="10">Whole body</tissue>
    </source>
</reference>
<dbReference type="Pfam" id="PF00057">
    <property type="entry name" value="Ldl_recept_a"/>
    <property type="match status" value="2"/>
</dbReference>
<dbReference type="PANTHER" id="PTHR24270">
    <property type="entry name" value="LOW-DENSITY LIPOPROTEIN RECEPTOR-RELATED"/>
    <property type="match status" value="1"/>
</dbReference>
<comment type="subcellular location">
    <subcellularLocation>
        <location evidence="2">Endomembrane system</location>
    </subcellularLocation>
    <subcellularLocation>
        <location evidence="1">Membrane</location>
        <topology evidence="1">Single-pass membrane protein</topology>
    </subcellularLocation>
</comment>
<keyword evidence="5" id="KW-1133">Transmembrane helix</keyword>
<dbReference type="InterPro" id="IPR002172">
    <property type="entry name" value="LDrepeatLR_classA_rpt"/>
</dbReference>
<dbReference type="SUPFAM" id="SSF57424">
    <property type="entry name" value="LDL receptor-like module"/>
    <property type="match status" value="2"/>
</dbReference>
<protein>
    <submittedName>
        <fullName evidence="10">Low-density lipoprotein receptor-related protein 1</fullName>
    </submittedName>
</protein>
<dbReference type="PROSITE" id="PS50068">
    <property type="entry name" value="LDLRA_2"/>
    <property type="match status" value="2"/>
</dbReference>
<dbReference type="InterPro" id="IPR023415">
    <property type="entry name" value="LDLR_class-A_CS"/>
</dbReference>
<keyword evidence="3" id="KW-0812">Transmembrane</keyword>
<evidence type="ECO:0000256" key="9">
    <source>
        <dbReference type="SAM" id="SignalP"/>
    </source>
</evidence>
<keyword evidence="10" id="KW-0449">Lipoprotein</keyword>
<evidence type="ECO:0000313" key="10">
    <source>
        <dbReference type="EMBL" id="MBW19328.1"/>
    </source>
</evidence>
<sequence>MIQRFCLLGILIFFNKPLATSTFDDSIDGKPNSSCKPNQFLCGSGECIPLKWKCDFNPDCADGSDEFDLCGHPTCKYSQFQCALSKKCIPREWICDGELDCGVSLNSTDQDASDEDSLQCNVLMADSR</sequence>
<feature type="signal peptide" evidence="9">
    <location>
        <begin position="1"/>
        <end position="21"/>
    </location>
</feature>
<keyword evidence="9" id="KW-0732">Signal</keyword>
<dbReference type="InterPro" id="IPR050685">
    <property type="entry name" value="LDLR"/>
</dbReference>
<keyword evidence="7 8" id="KW-1015">Disulfide bond</keyword>
<feature type="chain" id="PRO_5014174717" evidence="9">
    <location>
        <begin position="22"/>
        <end position="128"/>
    </location>
</feature>
<dbReference type="PROSITE" id="PS01209">
    <property type="entry name" value="LDLRA_1"/>
    <property type="match status" value="1"/>
</dbReference>
<evidence type="ECO:0000256" key="5">
    <source>
        <dbReference type="ARBA" id="ARBA00022989"/>
    </source>
</evidence>
<proteinExistence type="predicted"/>
<evidence type="ECO:0000256" key="3">
    <source>
        <dbReference type="ARBA" id="ARBA00022692"/>
    </source>
</evidence>
<feature type="disulfide bond" evidence="8">
    <location>
        <begin position="42"/>
        <end position="60"/>
    </location>
</feature>
<evidence type="ECO:0000256" key="2">
    <source>
        <dbReference type="ARBA" id="ARBA00004308"/>
    </source>
</evidence>
<evidence type="ECO:0000256" key="4">
    <source>
        <dbReference type="ARBA" id="ARBA00022737"/>
    </source>
</evidence>
<dbReference type="FunFam" id="4.10.400.10:FF:000113">
    <property type="entry name" value="Low-density lipoprotein receptor-related protein 8"/>
    <property type="match status" value="1"/>
</dbReference>
<dbReference type="GO" id="GO:0016192">
    <property type="term" value="P:vesicle-mediated transport"/>
    <property type="evidence" value="ECO:0007669"/>
    <property type="project" value="UniProtKB-ARBA"/>
</dbReference>
<evidence type="ECO:0000256" key="6">
    <source>
        <dbReference type="ARBA" id="ARBA00023136"/>
    </source>
</evidence>
<dbReference type="SMART" id="SM00192">
    <property type="entry name" value="LDLa"/>
    <property type="match status" value="2"/>
</dbReference>
<dbReference type="EMBL" id="GFXV01007523">
    <property type="protein sequence ID" value="MBW19328.1"/>
    <property type="molecule type" value="Transcribed_RNA"/>
</dbReference>
<gene>
    <name evidence="10" type="primary">LRP1_4</name>
</gene>
<dbReference type="OrthoDB" id="21182at2759"/>
<keyword evidence="10" id="KW-0675">Receptor</keyword>
<evidence type="ECO:0000256" key="1">
    <source>
        <dbReference type="ARBA" id="ARBA00004167"/>
    </source>
</evidence>
<organism evidence="10">
    <name type="scientific">Melanaphis sacchari</name>
    <dbReference type="NCBI Taxonomy" id="742174"/>
    <lineage>
        <taxon>Eukaryota</taxon>
        <taxon>Metazoa</taxon>
        <taxon>Ecdysozoa</taxon>
        <taxon>Arthropoda</taxon>
        <taxon>Hexapoda</taxon>
        <taxon>Insecta</taxon>
        <taxon>Pterygota</taxon>
        <taxon>Neoptera</taxon>
        <taxon>Paraneoptera</taxon>
        <taxon>Hemiptera</taxon>
        <taxon>Sternorrhyncha</taxon>
        <taxon>Aphidomorpha</taxon>
        <taxon>Aphidoidea</taxon>
        <taxon>Aphididae</taxon>
        <taxon>Aphidini</taxon>
        <taxon>Melanaphis</taxon>
    </lineage>
</organism>
<feature type="disulfide bond" evidence="8">
    <location>
        <begin position="35"/>
        <end position="47"/>
    </location>
</feature>
<dbReference type="Gene3D" id="4.10.400.10">
    <property type="entry name" value="Low-density Lipoprotein Receptor"/>
    <property type="match status" value="2"/>
</dbReference>
<dbReference type="CDD" id="cd00112">
    <property type="entry name" value="LDLa"/>
    <property type="match status" value="2"/>
</dbReference>
<dbReference type="PRINTS" id="PR00261">
    <property type="entry name" value="LDLRECEPTOR"/>
</dbReference>
<dbReference type="GO" id="GO:0016020">
    <property type="term" value="C:membrane"/>
    <property type="evidence" value="ECO:0007669"/>
    <property type="project" value="UniProtKB-SubCell"/>
</dbReference>
<evidence type="ECO:0000256" key="7">
    <source>
        <dbReference type="ARBA" id="ARBA00023157"/>
    </source>
</evidence>
<keyword evidence="6" id="KW-0472">Membrane</keyword>
<evidence type="ECO:0000256" key="8">
    <source>
        <dbReference type="PROSITE-ProRule" id="PRU00124"/>
    </source>
</evidence>
<comment type="caution">
    <text evidence="8">Lacks conserved residue(s) required for the propagation of feature annotation.</text>
</comment>
<dbReference type="AlphaFoldDB" id="A0A2H8U1L3"/>
<accession>A0A2H8U1L3</accession>
<keyword evidence="4" id="KW-0677">Repeat</keyword>
<name>A0A2H8U1L3_9HEMI</name>